<dbReference type="RefSeq" id="WP_132211448.1">
    <property type="nucleotide sequence ID" value="NZ_SLWN01000008.1"/>
</dbReference>
<dbReference type="Proteomes" id="UP000294508">
    <property type="component" value="Unassembled WGS sequence"/>
</dbReference>
<keyword evidence="3" id="KW-1185">Reference proteome</keyword>
<comment type="caution">
    <text evidence="2">The sequence shown here is derived from an EMBL/GenBank/DDBJ whole genome shotgun (WGS) entry which is preliminary data.</text>
</comment>
<evidence type="ECO:0000313" key="3">
    <source>
        <dbReference type="Proteomes" id="UP000294508"/>
    </source>
</evidence>
<protein>
    <submittedName>
        <fullName evidence="2">Uncharacterized protein</fullName>
    </submittedName>
</protein>
<feature type="region of interest" description="Disordered" evidence="1">
    <location>
        <begin position="97"/>
        <end position="235"/>
    </location>
</feature>
<gene>
    <name evidence="2" type="ORF">EV652_108149</name>
</gene>
<evidence type="ECO:0000256" key="1">
    <source>
        <dbReference type="SAM" id="MobiDB-lite"/>
    </source>
</evidence>
<dbReference type="EMBL" id="SLWN01000008">
    <property type="protein sequence ID" value="TCO24617.1"/>
    <property type="molecule type" value="Genomic_DNA"/>
</dbReference>
<accession>A0A4R2HAP1</accession>
<reference evidence="2 3" key="1">
    <citation type="journal article" date="2015" name="Stand. Genomic Sci.">
        <title>Genomic Encyclopedia of Bacterial and Archaeal Type Strains, Phase III: the genomes of soil and plant-associated and newly described type strains.</title>
        <authorList>
            <person name="Whitman W.B."/>
            <person name="Woyke T."/>
            <person name="Klenk H.P."/>
            <person name="Zhou Y."/>
            <person name="Lilburn T.G."/>
            <person name="Beck B.J."/>
            <person name="De Vos P."/>
            <person name="Vandamme P."/>
            <person name="Eisen J.A."/>
            <person name="Garrity G."/>
            <person name="Hugenholtz P."/>
            <person name="Kyrpides N.C."/>
        </authorList>
    </citation>
    <scope>NUCLEOTIDE SEQUENCE [LARGE SCALE GENOMIC DNA]</scope>
    <source>
        <strain evidence="2 3">VKM Ac-2572</strain>
    </source>
</reference>
<name>A0A4R2HAP1_9ACTN</name>
<sequence>MADDEQTVALEPDQREQGDDDSPEALSERRGAGKWVRDAERPVGDLTPEEARREEELEQVHEEEIELAAKDERELIETRRRREVLDATAETTEAMRLADVAETQRDRHRDDAAVQRRQGRSDRAHGHHLLDEAAARPDEPGADATAAAGRRYQRAAEREDRAARYNEGAADRYDAEARDKRSEAAQQPGQPPAEEAVRNPPDETPIARKFIKRKHLKQQRERDPGALRDIGLGDG</sequence>
<dbReference type="OrthoDB" id="3827756at2"/>
<feature type="region of interest" description="Disordered" evidence="1">
    <location>
        <begin position="1"/>
        <end position="65"/>
    </location>
</feature>
<feature type="compositionally biased region" description="Basic and acidic residues" evidence="1">
    <location>
        <begin position="154"/>
        <end position="183"/>
    </location>
</feature>
<evidence type="ECO:0000313" key="2">
    <source>
        <dbReference type="EMBL" id="TCO24617.1"/>
    </source>
</evidence>
<proteinExistence type="predicted"/>
<feature type="compositionally biased region" description="Basic and acidic residues" evidence="1">
    <location>
        <begin position="26"/>
        <end position="65"/>
    </location>
</feature>
<organism evidence="2 3">
    <name type="scientific">Kribbella steppae</name>
    <dbReference type="NCBI Taxonomy" id="2512223"/>
    <lineage>
        <taxon>Bacteria</taxon>
        <taxon>Bacillati</taxon>
        <taxon>Actinomycetota</taxon>
        <taxon>Actinomycetes</taxon>
        <taxon>Propionibacteriales</taxon>
        <taxon>Kribbellaceae</taxon>
        <taxon>Kribbella</taxon>
    </lineage>
</organism>
<feature type="compositionally biased region" description="Basic and acidic residues" evidence="1">
    <location>
        <begin position="102"/>
        <end position="139"/>
    </location>
</feature>
<dbReference type="AlphaFoldDB" id="A0A4R2HAP1"/>